<keyword evidence="2" id="KW-1185">Reference proteome</keyword>
<name>A0A8S9YZB0_9TREM</name>
<organism evidence="1 2">
    <name type="scientific">Paragonimus skrjabini miyazakii</name>
    <dbReference type="NCBI Taxonomy" id="59628"/>
    <lineage>
        <taxon>Eukaryota</taxon>
        <taxon>Metazoa</taxon>
        <taxon>Spiralia</taxon>
        <taxon>Lophotrochozoa</taxon>
        <taxon>Platyhelminthes</taxon>
        <taxon>Trematoda</taxon>
        <taxon>Digenea</taxon>
        <taxon>Plagiorchiida</taxon>
        <taxon>Troglotremata</taxon>
        <taxon>Troglotrematidae</taxon>
        <taxon>Paragonimus</taxon>
    </lineage>
</organism>
<dbReference type="AlphaFoldDB" id="A0A8S9YZB0"/>
<evidence type="ECO:0000313" key="1">
    <source>
        <dbReference type="EMBL" id="KAF7258271.1"/>
    </source>
</evidence>
<accession>A0A8S9YZB0</accession>
<dbReference type="OrthoDB" id="6270854at2759"/>
<dbReference type="Proteomes" id="UP000822476">
    <property type="component" value="Unassembled WGS sequence"/>
</dbReference>
<evidence type="ECO:0000313" key="2">
    <source>
        <dbReference type="Proteomes" id="UP000822476"/>
    </source>
</evidence>
<gene>
    <name evidence="1" type="ORF">EG68_04673</name>
</gene>
<comment type="caution">
    <text evidence="1">The sequence shown here is derived from an EMBL/GenBank/DDBJ whole genome shotgun (WGS) entry which is preliminary data.</text>
</comment>
<dbReference type="EMBL" id="JTDE01001830">
    <property type="protein sequence ID" value="KAF7258271.1"/>
    <property type="molecule type" value="Genomic_DNA"/>
</dbReference>
<reference evidence="1" key="1">
    <citation type="submission" date="2019-07" db="EMBL/GenBank/DDBJ databases">
        <title>Annotation for the trematode Paragonimus miyazaki's.</title>
        <authorList>
            <person name="Choi Y.-J."/>
        </authorList>
    </citation>
    <scope>NUCLEOTIDE SEQUENCE</scope>
    <source>
        <strain evidence="1">Japan</strain>
    </source>
</reference>
<proteinExistence type="predicted"/>
<sequence>MATGMGSPTKKDDFEPPDIPFKEGCRALFADCHRPAIKPPPSFDSDTNLPLWRRKVDLHLANIPTDNQGPYIFSLLSDNVQEALWASDLSTTATATAIWSKLEELYQVPDNRAESRTTFWSRRQLLGETVEDCANQLRVLVA</sequence>
<protein>
    <submittedName>
        <fullName evidence="1">Uncharacterized protein</fullName>
    </submittedName>
</protein>